<gene>
    <name evidence="8" type="ORF">PROFUN_00995</name>
</gene>
<dbReference type="InterPro" id="IPR001494">
    <property type="entry name" value="Importin-beta_N"/>
</dbReference>
<keyword evidence="3" id="KW-0813">Transport</keyword>
<comment type="subcellular location">
    <subcellularLocation>
        <location evidence="1">Cytoplasm</location>
    </subcellularLocation>
</comment>
<evidence type="ECO:0000256" key="6">
    <source>
        <dbReference type="ARBA" id="ARBA00022927"/>
    </source>
</evidence>
<dbReference type="FunFam" id="1.25.10.10:FF:000027">
    <property type="entry name" value="Importin subunit beta-1"/>
    <property type="match status" value="1"/>
</dbReference>
<dbReference type="STRING" id="1890364.A0A2P6N4G3"/>
<dbReference type="SUPFAM" id="SSF48371">
    <property type="entry name" value="ARM repeat"/>
    <property type="match status" value="1"/>
</dbReference>
<reference evidence="8 9" key="1">
    <citation type="journal article" date="2018" name="Genome Biol. Evol.">
        <title>Multiple Roots of Fruiting Body Formation in Amoebozoa.</title>
        <authorList>
            <person name="Hillmann F."/>
            <person name="Forbes G."/>
            <person name="Novohradska S."/>
            <person name="Ferling I."/>
            <person name="Riege K."/>
            <person name="Groth M."/>
            <person name="Westermann M."/>
            <person name="Marz M."/>
            <person name="Spaller T."/>
            <person name="Winckler T."/>
            <person name="Schaap P."/>
            <person name="Glockner G."/>
        </authorList>
    </citation>
    <scope>NUCLEOTIDE SEQUENCE [LARGE SCALE GENOMIC DNA]</scope>
    <source>
        <strain evidence="8 9">Jena</strain>
    </source>
</reference>
<dbReference type="PANTHER" id="PTHR10527">
    <property type="entry name" value="IMPORTIN BETA"/>
    <property type="match status" value="1"/>
</dbReference>
<dbReference type="PROSITE" id="PS50166">
    <property type="entry name" value="IMPORTIN_B_NT"/>
    <property type="match status" value="1"/>
</dbReference>
<dbReference type="InterPro" id="IPR040122">
    <property type="entry name" value="Importin_beta"/>
</dbReference>
<evidence type="ECO:0000313" key="9">
    <source>
        <dbReference type="Proteomes" id="UP000241769"/>
    </source>
</evidence>
<dbReference type="InterPro" id="IPR016024">
    <property type="entry name" value="ARM-type_fold"/>
</dbReference>
<evidence type="ECO:0000256" key="1">
    <source>
        <dbReference type="ARBA" id="ARBA00004496"/>
    </source>
</evidence>
<organism evidence="8 9">
    <name type="scientific">Planoprotostelium fungivorum</name>
    <dbReference type="NCBI Taxonomy" id="1890364"/>
    <lineage>
        <taxon>Eukaryota</taxon>
        <taxon>Amoebozoa</taxon>
        <taxon>Evosea</taxon>
        <taxon>Variosea</taxon>
        <taxon>Cavosteliida</taxon>
        <taxon>Cavosteliaceae</taxon>
        <taxon>Planoprotostelium</taxon>
    </lineage>
</organism>
<evidence type="ECO:0000259" key="7">
    <source>
        <dbReference type="PROSITE" id="PS50166"/>
    </source>
</evidence>
<evidence type="ECO:0000313" key="8">
    <source>
        <dbReference type="EMBL" id="PRP78822.1"/>
    </source>
</evidence>
<dbReference type="InterPro" id="IPR011989">
    <property type="entry name" value="ARM-like"/>
</dbReference>
<dbReference type="Pfam" id="PF25574">
    <property type="entry name" value="TPR_IMB1"/>
    <property type="match status" value="1"/>
</dbReference>
<evidence type="ECO:0000256" key="3">
    <source>
        <dbReference type="ARBA" id="ARBA00022448"/>
    </source>
</evidence>
<feature type="domain" description="Importin N-terminal" evidence="7">
    <location>
        <begin position="23"/>
        <end position="103"/>
    </location>
</feature>
<keyword evidence="4" id="KW-0963">Cytoplasm</keyword>
<name>A0A2P6N4G3_9EUKA</name>
<proteinExistence type="inferred from homology"/>
<dbReference type="Pfam" id="PF03810">
    <property type="entry name" value="IBN_N"/>
    <property type="match status" value="1"/>
</dbReference>
<dbReference type="GO" id="GO:0006606">
    <property type="term" value="P:protein import into nucleus"/>
    <property type="evidence" value="ECO:0007669"/>
    <property type="project" value="InterPro"/>
</dbReference>
<comment type="similarity">
    <text evidence="2">Belongs to the importin beta family. Importin beta-1 subfamily.</text>
</comment>
<sequence length="851" mass="93026">MEEQLKQIFIDCANPDTTIRTQAEANVNNFKASDYPAFLSTCAQILGNPQTADLPRSMAGLVLKNALTCKDSTERSNLYAKWSSVQPEIRQNIKNLTLAAVASPSPAASGPAAQVVAYIAAVELPTGQWQDLIKNLISMLQPQSPDGQKKATLEALGYICEEVDSSGLKPHSNSILTAVCSGISQNQNPEVVYAGCRALFNTLEFIQSNFQRDSERDTIMGILCTAANSPHIRARTAAMECLVQIATLYYRYLPPYMQTLFGLTVNAIKQDEEPMALQSIEFWSTICDEEADCDYDQYDKRESHHFIRGALPHLVPVLNECLTKQEDEPEDDAWTVVSAAATCLSLITATVEDEIIPFVMGFVNQNINSTNWKLMEAATLAFGSILEANKDKLRDIIIQALPVLLSHMSSQQASVRDTTAWTIGRVCQLHGEIATSGIQHLVGGLGNSLNDAPRVASNVCYAIHYLLEQYVEKAQQPTNPVSPYYSALLGQLFNVIAREDGSQSNLRVSAYETITVLISAGADDTLPTLHQAIPHFIASFASALGSGSSEEKIELQTLLCGVSQAIIRRLPPQALQAPVAGTQSPPLIDRFMELFLSIPSSHSKPTPAHEDALLSIACVVTTIEGEFVKYLNHVMPFLLAGLSAAEDTAFCQTAVGLVGDISRAVGKNFAGHEQVVTIFVQNLQNSAINKDVKPAIICAFGDIALAIGADFERYIPTVMNMLRQAGQTTVDPLNDDQVEYLNQLRESICEAFTGLIIGLREGNGNLQVFFPHIEWIVQFITFVWRDPTRSDALNKGLIGMVGDVLSTFGKNTPSIFFPELKAIATECSKMEDADIKQIAMWCLDMLKKYGA</sequence>
<keyword evidence="6" id="KW-0653">Protein transport</keyword>
<keyword evidence="9" id="KW-1185">Reference proteome</keyword>
<dbReference type="Proteomes" id="UP000241769">
    <property type="component" value="Unassembled WGS sequence"/>
</dbReference>
<comment type="caution">
    <text evidence="8">The sequence shown here is derived from an EMBL/GenBank/DDBJ whole genome shotgun (WGS) entry which is preliminary data.</text>
</comment>
<dbReference type="Pfam" id="PF13513">
    <property type="entry name" value="HEAT_EZ"/>
    <property type="match status" value="1"/>
</dbReference>
<dbReference type="InParanoid" id="A0A2P6N4G3"/>
<dbReference type="Gene3D" id="1.25.10.10">
    <property type="entry name" value="Leucine-rich Repeat Variant"/>
    <property type="match status" value="1"/>
</dbReference>
<dbReference type="GO" id="GO:0031267">
    <property type="term" value="F:small GTPase binding"/>
    <property type="evidence" value="ECO:0007669"/>
    <property type="project" value="InterPro"/>
</dbReference>
<dbReference type="GO" id="GO:0005737">
    <property type="term" value="C:cytoplasm"/>
    <property type="evidence" value="ECO:0007669"/>
    <property type="project" value="UniProtKB-SubCell"/>
</dbReference>
<dbReference type="EMBL" id="MDYQ01000207">
    <property type="protein sequence ID" value="PRP78822.1"/>
    <property type="molecule type" value="Genomic_DNA"/>
</dbReference>
<dbReference type="SMART" id="SM00913">
    <property type="entry name" value="IBN_N"/>
    <property type="match status" value="1"/>
</dbReference>
<dbReference type="OrthoDB" id="10263328at2759"/>
<evidence type="ECO:0000256" key="2">
    <source>
        <dbReference type="ARBA" id="ARBA00010907"/>
    </source>
</evidence>
<dbReference type="InterPro" id="IPR058584">
    <property type="entry name" value="IMB1_TNPO1-like_TPR"/>
</dbReference>
<keyword evidence="5" id="KW-0677">Repeat</keyword>
<accession>A0A2P6N4G3</accession>
<evidence type="ECO:0000256" key="4">
    <source>
        <dbReference type="ARBA" id="ARBA00022490"/>
    </source>
</evidence>
<protein>
    <recommendedName>
        <fullName evidence="7">Importin N-terminal domain-containing protein</fullName>
    </recommendedName>
</protein>
<dbReference type="AlphaFoldDB" id="A0A2P6N4G3"/>
<evidence type="ECO:0000256" key="5">
    <source>
        <dbReference type="ARBA" id="ARBA00022737"/>
    </source>
</evidence>